<evidence type="ECO:0000313" key="1">
    <source>
        <dbReference type="EMBL" id="KAK5699534.1"/>
    </source>
</evidence>
<dbReference type="AlphaFoldDB" id="A0AAN7W8H6"/>
<dbReference type="PANTHER" id="PTHR42085:SF2">
    <property type="entry name" value="F-BOX DOMAIN-CONTAINING PROTEIN"/>
    <property type="match status" value="1"/>
</dbReference>
<dbReference type="EMBL" id="JAVRQU010000008">
    <property type="protein sequence ID" value="KAK5699534.1"/>
    <property type="molecule type" value="Genomic_DNA"/>
</dbReference>
<dbReference type="Proteomes" id="UP001310594">
    <property type="component" value="Unassembled WGS sequence"/>
</dbReference>
<name>A0AAN7W8H6_9PEZI</name>
<dbReference type="PANTHER" id="PTHR42085">
    <property type="entry name" value="F-BOX DOMAIN-CONTAINING PROTEIN"/>
    <property type="match status" value="1"/>
</dbReference>
<evidence type="ECO:0008006" key="3">
    <source>
        <dbReference type="Google" id="ProtNLM"/>
    </source>
</evidence>
<comment type="caution">
    <text evidence="1">The sequence shown here is derived from an EMBL/GenBank/DDBJ whole genome shotgun (WGS) entry which is preliminary data.</text>
</comment>
<protein>
    <recommendedName>
        <fullName evidence="3">F-box domain-containing protein</fullName>
    </recommendedName>
</protein>
<evidence type="ECO:0000313" key="2">
    <source>
        <dbReference type="Proteomes" id="UP001310594"/>
    </source>
</evidence>
<gene>
    <name evidence="1" type="ORF">LTR97_005662</name>
</gene>
<sequence length="774" mass="91759">MRPFRGRPKAQEHIVPKIEWPEHMLAAARQGVKDAAMNPEERRRMGEVNFWASRPVWRTSLVERSHQFFEGNFEAAMESLRSVLEPKGLWLRATRPRLHHAKLTQVQEEKIERAEFWTTGIIIQHMSPKLALMRTIELPITAYVLLGRIKGACKPFRLFDLPREVRDKVYGQLLPQRRSIWELDTKLNLNRPRVMKIMSATSSQLRKECAEFYYSQNHIELMDEWCYGNQLDDVQRWADAVGMANLRHLRHLTVCFAYYKGFYYKFDISYSADRGLHVGLVDCRDCDQEDETDTAMEYCALIEQRKTTEGWQSTGIIEYLLSDPDALRSAICGPPEYVQDLEAEIDEHDAYQVAYGPPPEVHMVCQTKQAMGLNGGRSKSCLPSDSFMWSQKEQESAAAWSAPKQIRERAALEYKSSSTWQMDIWKARGPAVDEHVGVSPRLYEGNFTEWYESTRKTLLQHQLWHRAKYPLPLSDDLTKEQQDRLERDDTWAVNIMLDSISEEFLNRIHIECPVTGYDLLKELEKAAKPFRLLDLPREMRDAVYEFCLVVPEDRRWLNYDTSKLEGWSQEKQHRLTRQPKTAYRVIMGHEHLMTHPPVLAVSKQLREEADPIYWGLNEWQVDVDTKYEDDDGFYTDNDLRTPMMNFRRWVNKIGMDRLQHLRDFTLGIEVYPRPSRAEPEEFRMRIDETLGLQVQVPYFLRDRNEQELRVWNWHVATTDLRRRYNGWKGDAMIHCWLDREIWASWYFVYPVEDEDEYWEQEWQTQDPKEWWTTC</sequence>
<organism evidence="1 2">
    <name type="scientific">Elasticomyces elasticus</name>
    <dbReference type="NCBI Taxonomy" id="574655"/>
    <lineage>
        <taxon>Eukaryota</taxon>
        <taxon>Fungi</taxon>
        <taxon>Dikarya</taxon>
        <taxon>Ascomycota</taxon>
        <taxon>Pezizomycotina</taxon>
        <taxon>Dothideomycetes</taxon>
        <taxon>Dothideomycetidae</taxon>
        <taxon>Mycosphaerellales</taxon>
        <taxon>Teratosphaeriaceae</taxon>
        <taxon>Elasticomyces</taxon>
    </lineage>
</organism>
<proteinExistence type="predicted"/>
<reference evidence="1" key="1">
    <citation type="submission" date="2023-08" db="EMBL/GenBank/DDBJ databases">
        <title>Black Yeasts Isolated from many extreme environments.</title>
        <authorList>
            <person name="Coleine C."/>
            <person name="Stajich J.E."/>
            <person name="Selbmann L."/>
        </authorList>
    </citation>
    <scope>NUCLEOTIDE SEQUENCE</scope>
    <source>
        <strain evidence="1">CCFEE 5810</strain>
    </source>
</reference>
<accession>A0AAN7W8H6</accession>
<dbReference type="InterPro" id="IPR038883">
    <property type="entry name" value="AN11006-like"/>
</dbReference>